<proteinExistence type="predicted"/>
<gene>
    <name evidence="1" type="ORF">STCU_02050</name>
</gene>
<sequence length="145" mass="17650">MCARAYICEIDCVCSLSSFFSYLAIYVRKAIQLYLYLYTHTRICAMPAATVPSSEVSDFWSNPVDHFRPNFKALSLYFDHNYVVDRWLHAKERWLKPFYLPTWSPLYQVMTWYSQRNRNLLLVENNLNYRPYRYRRNDENRNNPY</sequence>
<comment type="caution">
    <text evidence="1">The sequence shown here is derived from an EMBL/GenBank/DDBJ whole genome shotgun (WGS) entry which is preliminary data.</text>
</comment>
<name>S9W2Z4_9TRYP</name>
<dbReference type="OrthoDB" id="238138at2759"/>
<evidence type="ECO:0000313" key="1">
    <source>
        <dbReference type="EMBL" id="EPY33716.1"/>
    </source>
</evidence>
<dbReference type="EMBL" id="ATMH01002050">
    <property type="protein sequence ID" value="EPY33716.1"/>
    <property type="molecule type" value="Genomic_DNA"/>
</dbReference>
<keyword evidence="2" id="KW-1185">Reference proteome</keyword>
<dbReference type="Proteomes" id="UP000015354">
    <property type="component" value="Unassembled WGS sequence"/>
</dbReference>
<accession>S9W2Z4</accession>
<protein>
    <submittedName>
        <fullName evidence="1">Uncharacterized protein</fullName>
    </submittedName>
</protein>
<evidence type="ECO:0000313" key="2">
    <source>
        <dbReference type="Proteomes" id="UP000015354"/>
    </source>
</evidence>
<dbReference type="AlphaFoldDB" id="S9W2Z4"/>
<organism evidence="1 2">
    <name type="scientific">Strigomonas culicis</name>
    <dbReference type="NCBI Taxonomy" id="28005"/>
    <lineage>
        <taxon>Eukaryota</taxon>
        <taxon>Discoba</taxon>
        <taxon>Euglenozoa</taxon>
        <taxon>Kinetoplastea</taxon>
        <taxon>Metakinetoplastina</taxon>
        <taxon>Trypanosomatida</taxon>
        <taxon>Trypanosomatidae</taxon>
        <taxon>Strigomonadinae</taxon>
        <taxon>Strigomonas</taxon>
    </lineage>
</organism>
<reference evidence="1 2" key="1">
    <citation type="journal article" date="2013" name="PLoS ONE">
        <title>Predicting the Proteins of Angomonas deanei, Strigomonas culicis and Their Respective Endosymbionts Reveals New Aspects of the Trypanosomatidae Family.</title>
        <authorList>
            <person name="Motta M.C."/>
            <person name="Martins A.C."/>
            <person name="de Souza S.S."/>
            <person name="Catta-Preta C.M."/>
            <person name="Silva R."/>
            <person name="Klein C.C."/>
            <person name="de Almeida L.G."/>
            <person name="de Lima Cunha O."/>
            <person name="Ciapina L.P."/>
            <person name="Brocchi M."/>
            <person name="Colabardini A.C."/>
            <person name="de Araujo Lima B."/>
            <person name="Machado C.R."/>
            <person name="de Almeida Soares C.M."/>
            <person name="Probst C.M."/>
            <person name="de Menezes C.B."/>
            <person name="Thompson C.E."/>
            <person name="Bartholomeu D.C."/>
            <person name="Gradia D.F."/>
            <person name="Pavoni D.P."/>
            <person name="Grisard E.C."/>
            <person name="Fantinatti-Garboggini F."/>
            <person name="Marchini F.K."/>
            <person name="Rodrigues-Luiz G.F."/>
            <person name="Wagner G."/>
            <person name="Goldman G.H."/>
            <person name="Fietto J.L."/>
            <person name="Elias M.C."/>
            <person name="Goldman M.H."/>
            <person name="Sagot M.F."/>
            <person name="Pereira M."/>
            <person name="Stoco P.H."/>
            <person name="de Mendonca-Neto R.P."/>
            <person name="Teixeira S.M."/>
            <person name="Maciel T.E."/>
            <person name="de Oliveira Mendes T.A."/>
            <person name="Urmenyi T.P."/>
            <person name="de Souza W."/>
            <person name="Schenkman S."/>
            <person name="de Vasconcelos A.T."/>
        </authorList>
    </citation>
    <scope>NUCLEOTIDE SEQUENCE [LARGE SCALE GENOMIC DNA]</scope>
</reference>